<dbReference type="EMBL" id="JAMLDX010000001">
    <property type="protein sequence ID" value="MCP3729297.1"/>
    <property type="molecule type" value="Genomic_DNA"/>
</dbReference>
<feature type="compositionally biased region" description="Low complexity" evidence="1">
    <location>
        <begin position="96"/>
        <end position="105"/>
    </location>
</feature>
<protein>
    <submittedName>
        <fullName evidence="2">Uncharacterized protein</fullName>
    </submittedName>
</protein>
<name>A0A9X2KK76_9SPHN</name>
<evidence type="ECO:0000256" key="1">
    <source>
        <dbReference type="SAM" id="MobiDB-lite"/>
    </source>
</evidence>
<dbReference type="Proteomes" id="UP001139451">
    <property type="component" value="Unassembled WGS sequence"/>
</dbReference>
<accession>A0A9X2KK76</accession>
<dbReference type="AlphaFoldDB" id="A0A9X2KK76"/>
<evidence type="ECO:0000313" key="2">
    <source>
        <dbReference type="EMBL" id="MCP3729297.1"/>
    </source>
</evidence>
<gene>
    <name evidence="2" type="ORF">M9978_02550</name>
</gene>
<sequence>MTALPENPTGEQLIDALRVYGISTDRSLTTVARLLSPDPWTWINNIQRAEAPQPLTIARVAAVIAGETPPPQRKRTKYHPLAGTVPSPQPAPTPPAAVAAPAPARGKARPPAPVAAPPPRRDNRKPWTPPLTFEQQLERLQQGARLVEVRPLRRADHAFTLGGVGSGML</sequence>
<keyword evidence="3" id="KW-1185">Reference proteome</keyword>
<comment type="caution">
    <text evidence="2">The sequence shown here is derived from an EMBL/GenBank/DDBJ whole genome shotgun (WGS) entry which is preliminary data.</text>
</comment>
<evidence type="ECO:0000313" key="3">
    <source>
        <dbReference type="Proteomes" id="UP001139451"/>
    </source>
</evidence>
<dbReference type="RefSeq" id="WP_254291276.1">
    <property type="nucleotide sequence ID" value="NZ_JAMLDX010000001.1"/>
</dbReference>
<reference evidence="2" key="1">
    <citation type="submission" date="2022-05" db="EMBL/GenBank/DDBJ databases">
        <title>Sphingomonas sp. strain MG17 Genome sequencing and assembly.</title>
        <authorList>
            <person name="Kim I."/>
        </authorList>
    </citation>
    <scope>NUCLEOTIDE SEQUENCE</scope>
    <source>
        <strain evidence="2">MG17</strain>
    </source>
</reference>
<proteinExistence type="predicted"/>
<organism evidence="2 3">
    <name type="scientific">Sphingomonas tagetis</name>
    <dbReference type="NCBI Taxonomy" id="2949092"/>
    <lineage>
        <taxon>Bacteria</taxon>
        <taxon>Pseudomonadati</taxon>
        <taxon>Pseudomonadota</taxon>
        <taxon>Alphaproteobacteria</taxon>
        <taxon>Sphingomonadales</taxon>
        <taxon>Sphingomonadaceae</taxon>
        <taxon>Sphingomonas</taxon>
    </lineage>
</organism>
<feature type="region of interest" description="Disordered" evidence="1">
    <location>
        <begin position="66"/>
        <end position="129"/>
    </location>
</feature>